<dbReference type="AlphaFoldDB" id="A0A835RWJ6"/>
<reference evidence="17 18" key="1">
    <citation type="journal article" date="2020" name="Nat. Food">
        <title>A phased Vanilla planifolia genome enables genetic improvement of flavour and production.</title>
        <authorList>
            <person name="Hasing T."/>
            <person name="Tang H."/>
            <person name="Brym M."/>
            <person name="Khazi F."/>
            <person name="Huang T."/>
            <person name="Chambers A.H."/>
        </authorList>
    </citation>
    <scope>NUCLEOTIDE SEQUENCE [LARGE SCALE GENOMIC DNA]</scope>
    <source>
        <tissue evidence="17">Leaf</tissue>
    </source>
</reference>
<comment type="caution">
    <text evidence="17">The sequence shown here is derived from an EMBL/GenBank/DDBJ whole genome shotgun (WGS) entry which is preliminary data.</text>
</comment>
<dbReference type="FunFam" id="3.30.40.10:FF:000187">
    <property type="entry name" value="E3 ubiquitin-protein ligase ATL6"/>
    <property type="match status" value="1"/>
</dbReference>
<keyword evidence="10" id="KW-0862">Zinc</keyword>
<dbReference type="Gene3D" id="3.30.40.10">
    <property type="entry name" value="Zinc/RING finger domain, C3HC4 (zinc finger)"/>
    <property type="match status" value="1"/>
</dbReference>
<evidence type="ECO:0000256" key="14">
    <source>
        <dbReference type="PROSITE-ProRule" id="PRU00175"/>
    </source>
</evidence>
<evidence type="ECO:0000256" key="12">
    <source>
        <dbReference type="ARBA" id="ARBA00023136"/>
    </source>
</evidence>
<name>A0A835RWJ6_VANPL</name>
<dbReference type="Proteomes" id="UP000636800">
    <property type="component" value="Chromosome 1"/>
</dbReference>
<gene>
    <name evidence="17" type="ORF">HPP92_000592</name>
</gene>
<comment type="pathway">
    <text evidence="3">Protein modification; protein ubiquitination.</text>
</comment>
<keyword evidence="9" id="KW-0833">Ubl conjugation pathway</keyword>
<evidence type="ECO:0000313" key="18">
    <source>
        <dbReference type="Proteomes" id="UP000636800"/>
    </source>
</evidence>
<evidence type="ECO:0000256" key="11">
    <source>
        <dbReference type="ARBA" id="ARBA00022989"/>
    </source>
</evidence>
<evidence type="ECO:0000256" key="10">
    <source>
        <dbReference type="ARBA" id="ARBA00022833"/>
    </source>
</evidence>
<comment type="similarity">
    <text evidence="13">Belongs to the RING-type zinc finger family. ATL subfamily.</text>
</comment>
<dbReference type="InterPro" id="IPR013083">
    <property type="entry name" value="Znf_RING/FYVE/PHD"/>
</dbReference>
<evidence type="ECO:0000256" key="13">
    <source>
        <dbReference type="ARBA" id="ARBA00024209"/>
    </source>
</evidence>
<dbReference type="SUPFAM" id="SSF57850">
    <property type="entry name" value="RING/U-box"/>
    <property type="match status" value="1"/>
</dbReference>
<keyword evidence="18" id="KW-1185">Reference proteome</keyword>
<evidence type="ECO:0000256" key="3">
    <source>
        <dbReference type="ARBA" id="ARBA00004906"/>
    </source>
</evidence>
<accession>A0A835RWJ6</accession>
<dbReference type="PANTHER" id="PTHR14155">
    <property type="entry name" value="RING FINGER DOMAIN-CONTAINING"/>
    <property type="match status" value="1"/>
</dbReference>
<dbReference type="PANTHER" id="PTHR14155:SF627">
    <property type="entry name" value="OS06G0192800 PROTEIN"/>
    <property type="match status" value="1"/>
</dbReference>
<dbReference type="PROSITE" id="PS50089">
    <property type="entry name" value="ZF_RING_2"/>
    <property type="match status" value="1"/>
</dbReference>
<dbReference type="SMART" id="SM00184">
    <property type="entry name" value="RING"/>
    <property type="match status" value="1"/>
</dbReference>
<dbReference type="EMBL" id="JADCNL010000001">
    <property type="protein sequence ID" value="KAG0495901.1"/>
    <property type="molecule type" value="Genomic_DNA"/>
</dbReference>
<keyword evidence="5" id="KW-0808">Transferase</keyword>
<dbReference type="CDD" id="cd16461">
    <property type="entry name" value="RING-H2_EL5-like"/>
    <property type="match status" value="1"/>
</dbReference>
<evidence type="ECO:0000256" key="4">
    <source>
        <dbReference type="ARBA" id="ARBA00012483"/>
    </source>
</evidence>
<sequence length="178" mass="19311">MSSSAPQNGIDDQQRLQSNQSFNTGECIMLSAVLTLFIVVIVVSVHLLARYHRHYDGIDRFVVAADTLRPVPPPVVATTGLDPSSIAALPTYAYREPDAGEGADCAVCLSAAEEGELMRMMPGCGHVFHLECIDMWLHSHSTCPVCRAEAKEGSSRVAFGPGRWVGLVDADELDLERQ</sequence>
<evidence type="ECO:0000313" key="17">
    <source>
        <dbReference type="EMBL" id="KAG0495901.1"/>
    </source>
</evidence>
<dbReference type="GO" id="GO:0016020">
    <property type="term" value="C:membrane"/>
    <property type="evidence" value="ECO:0007669"/>
    <property type="project" value="UniProtKB-SubCell"/>
</dbReference>
<evidence type="ECO:0000256" key="8">
    <source>
        <dbReference type="ARBA" id="ARBA00022771"/>
    </source>
</evidence>
<feature type="domain" description="RING-type" evidence="16">
    <location>
        <begin position="105"/>
        <end position="147"/>
    </location>
</feature>
<keyword evidence="6 15" id="KW-0812">Transmembrane</keyword>
<evidence type="ECO:0000256" key="15">
    <source>
        <dbReference type="SAM" id="Phobius"/>
    </source>
</evidence>
<dbReference type="GO" id="GO:0061630">
    <property type="term" value="F:ubiquitin protein ligase activity"/>
    <property type="evidence" value="ECO:0007669"/>
    <property type="project" value="UniProtKB-EC"/>
</dbReference>
<feature type="transmembrane region" description="Helical" evidence="15">
    <location>
        <begin position="28"/>
        <end position="49"/>
    </location>
</feature>
<keyword evidence="12 15" id="KW-0472">Membrane</keyword>
<dbReference type="UniPathway" id="UPA00143"/>
<proteinExistence type="inferred from homology"/>
<dbReference type="GO" id="GO:0008270">
    <property type="term" value="F:zinc ion binding"/>
    <property type="evidence" value="ECO:0007669"/>
    <property type="project" value="UniProtKB-KW"/>
</dbReference>
<dbReference type="GO" id="GO:0016567">
    <property type="term" value="P:protein ubiquitination"/>
    <property type="evidence" value="ECO:0007669"/>
    <property type="project" value="UniProtKB-UniPathway"/>
</dbReference>
<evidence type="ECO:0000256" key="6">
    <source>
        <dbReference type="ARBA" id="ARBA00022692"/>
    </source>
</evidence>
<organism evidence="17 18">
    <name type="scientific">Vanilla planifolia</name>
    <name type="common">Vanilla</name>
    <dbReference type="NCBI Taxonomy" id="51239"/>
    <lineage>
        <taxon>Eukaryota</taxon>
        <taxon>Viridiplantae</taxon>
        <taxon>Streptophyta</taxon>
        <taxon>Embryophyta</taxon>
        <taxon>Tracheophyta</taxon>
        <taxon>Spermatophyta</taxon>
        <taxon>Magnoliopsida</taxon>
        <taxon>Liliopsida</taxon>
        <taxon>Asparagales</taxon>
        <taxon>Orchidaceae</taxon>
        <taxon>Vanilloideae</taxon>
        <taxon>Vanilleae</taxon>
        <taxon>Vanilla</taxon>
    </lineage>
</organism>
<protein>
    <recommendedName>
        <fullName evidence="4">RING-type E3 ubiquitin transferase</fullName>
        <ecNumber evidence="4">2.3.2.27</ecNumber>
    </recommendedName>
</protein>
<dbReference type="EC" id="2.3.2.27" evidence="4"/>
<evidence type="ECO:0000256" key="2">
    <source>
        <dbReference type="ARBA" id="ARBA00004167"/>
    </source>
</evidence>
<dbReference type="InterPro" id="IPR001841">
    <property type="entry name" value="Znf_RING"/>
</dbReference>
<evidence type="ECO:0000259" key="16">
    <source>
        <dbReference type="PROSITE" id="PS50089"/>
    </source>
</evidence>
<evidence type="ECO:0000256" key="7">
    <source>
        <dbReference type="ARBA" id="ARBA00022723"/>
    </source>
</evidence>
<evidence type="ECO:0000256" key="1">
    <source>
        <dbReference type="ARBA" id="ARBA00000900"/>
    </source>
</evidence>
<keyword evidence="11 15" id="KW-1133">Transmembrane helix</keyword>
<dbReference type="Pfam" id="PF13639">
    <property type="entry name" value="zf-RING_2"/>
    <property type="match status" value="1"/>
</dbReference>
<evidence type="ECO:0000256" key="5">
    <source>
        <dbReference type="ARBA" id="ARBA00022679"/>
    </source>
</evidence>
<evidence type="ECO:0000256" key="9">
    <source>
        <dbReference type="ARBA" id="ARBA00022786"/>
    </source>
</evidence>
<comment type="catalytic activity">
    <reaction evidence="1">
        <text>S-ubiquitinyl-[E2 ubiquitin-conjugating enzyme]-L-cysteine + [acceptor protein]-L-lysine = [E2 ubiquitin-conjugating enzyme]-L-cysteine + N(6)-ubiquitinyl-[acceptor protein]-L-lysine.</text>
        <dbReference type="EC" id="2.3.2.27"/>
    </reaction>
</comment>
<dbReference type="InterPro" id="IPR053238">
    <property type="entry name" value="RING-H2_zinc_finger"/>
</dbReference>
<comment type="subcellular location">
    <subcellularLocation>
        <location evidence="2">Membrane</location>
        <topology evidence="2">Single-pass membrane protein</topology>
    </subcellularLocation>
</comment>
<keyword evidence="7" id="KW-0479">Metal-binding</keyword>
<keyword evidence="8 14" id="KW-0863">Zinc-finger</keyword>